<dbReference type="EMBL" id="JBHFQA010000008">
    <property type="protein sequence ID" value="KAL2094239.1"/>
    <property type="molecule type" value="Genomic_DNA"/>
</dbReference>
<comment type="caution">
    <text evidence="3">The sequence shown here is derived from an EMBL/GenBank/DDBJ whole genome shotgun (WGS) entry which is preliminary data.</text>
</comment>
<reference evidence="3 4" key="1">
    <citation type="submission" date="2024-09" db="EMBL/GenBank/DDBJ databases">
        <title>A chromosome-level genome assembly of Gray's grenadier anchovy, Coilia grayii.</title>
        <authorList>
            <person name="Fu Z."/>
        </authorList>
    </citation>
    <scope>NUCLEOTIDE SEQUENCE [LARGE SCALE GENOMIC DNA]</scope>
    <source>
        <strain evidence="3">G4</strain>
        <tissue evidence="3">Muscle</tissue>
    </source>
</reference>
<protein>
    <recommendedName>
        <fullName evidence="2">DPF1-3 N-terminal domain-containing protein</fullName>
    </recommendedName>
</protein>
<sequence length="371" mass="40991">MAAVVENVVKLLGEQYYRDAMEQCHNYNARLCAERSVRMPFLDSQTGVAQSNCYIWMEKRHRGPGLAPGQLYTYPARRWRKKRRAHPPEDPRLAFPALKSAELELGLKKDGLGADGSSLEALLKAEPLDKRAALELRGTDDDPSGSEYSAGTLNPATRVRKRILEPDDFLDDLDDEDYEEDTPKRRGKGKGKGRGVSSARKKLDAAAALEDRDKPYACDNTFKQKHISKPSERGIFLSLLLLFPSPPVCSSVCLFCLPFSTDCVFVLCPTCKGRVGYLSSISPEIDRHKPQYPPLPPHFAPHVRAEWGISPLSAQRSIGINPNPSTPPPPPPHCAAHVRAEWGISPLSAQRSIGINPNPSKPPPPPTVPHM</sequence>
<dbReference type="Proteomes" id="UP001591681">
    <property type="component" value="Unassembled WGS sequence"/>
</dbReference>
<evidence type="ECO:0000313" key="4">
    <source>
        <dbReference type="Proteomes" id="UP001591681"/>
    </source>
</evidence>
<evidence type="ECO:0000256" key="1">
    <source>
        <dbReference type="SAM" id="MobiDB-lite"/>
    </source>
</evidence>
<dbReference type="InterPro" id="IPR025750">
    <property type="entry name" value="DPF1-3_N"/>
</dbReference>
<accession>A0ABD1K532</accession>
<feature type="region of interest" description="Disordered" evidence="1">
    <location>
        <begin position="173"/>
        <end position="199"/>
    </location>
</feature>
<keyword evidence="4" id="KW-1185">Reference proteome</keyword>
<evidence type="ECO:0000313" key="3">
    <source>
        <dbReference type="EMBL" id="KAL2094239.1"/>
    </source>
</evidence>
<gene>
    <name evidence="3" type="ORF">ACEWY4_008958</name>
</gene>
<feature type="compositionally biased region" description="Pro residues" evidence="1">
    <location>
        <begin position="359"/>
        <end position="371"/>
    </location>
</feature>
<dbReference type="InterPro" id="IPR051580">
    <property type="entry name" value="ZnF-Chromatin_assoc"/>
</dbReference>
<dbReference type="Pfam" id="PF14051">
    <property type="entry name" value="DPF1-3_N"/>
    <property type="match status" value="1"/>
</dbReference>
<proteinExistence type="predicted"/>
<organism evidence="3 4">
    <name type="scientific">Coilia grayii</name>
    <name type="common">Gray's grenadier anchovy</name>
    <dbReference type="NCBI Taxonomy" id="363190"/>
    <lineage>
        <taxon>Eukaryota</taxon>
        <taxon>Metazoa</taxon>
        <taxon>Chordata</taxon>
        <taxon>Craniata</taxon>
        <taxon>Vertebrata</taxon>
        <taxon>Euteleostomi</taxon>
        <taxon>Actinopterygii</taxon>
        <taxon>Neopterygii</taxon>
        <taxon>Teleostei</taxon>
        <taxon>Clupei</taxon>
        <taxon>Clupeiformes</taxon>
        <taxon>Clupeoidei</taxon>
        <taxon>Engraulidae</taxon>
        <taxon>Coilinae</taxon>
        <taxon>Coilia</taxon>
    </lineage>
</organism>
<dbReference type="PANTHER" id="PTHR23057:SF5">
    <property type="entry name" value="ZINC FINGER PROTEIN UBI-D4"/>
    <property type="match status" value="1"/>
</dbReference>
<dbReference type="AlphaFoldDB" id="A0ABD1K532"/>
<name>A0ABD1K532_9TELE</name>
<dbReference type="PANTHER" id="PTHR23057">
    <property type="entry name" value="JUXTAPOSED WITH ANOTHER ZINC FINGER PROTEIN 1"/>
    <property type="match status" value="1"/>
</dbReference>
<evidence type="ECO:0000259" key="2">
    <source>
        <dbReference type="Pfam" id="PF14051"/>
    </source>
</evidence>
<feature type="domain" description="DPF1-3 N-terminal" evidence="2">
    <location>
        <begin position="14"/>
        <end position="84"/>
    </location>
</feature>
<feature type="region of interest" description="Disordered" evidence="1">
    <location>
        <begin position="349"/>
        <end position="371"/>
    </location>
</feature>